<evidence type="ECO:0000313" key="5">
    <source>
        <dbReference type="Proteomes" id="UP000462212"/>
    </source>
</evidence>
<feature type="compositionally biased region" description="Polar residues" evidence="2">
    <location>
        <begin position="29"/>
        <end position="38"/>
    </location>
</feature>
<evidence type="ECO:0000256" key="1">
    <source>
        <dbReference type="ARBA" id="ARBA00035112"/>
    </source>
</evidence>
<dbReference type="PANTHER" id="PTHR33365">
    <property type="entry name" value="YALI0B05434P"/>
    <property type="match status" value="1"/>
</dbReference>
<comment type="caution">
    <text evidence="4">The sequence shown here is derived from an EMBL/GenBank/DDBJ whole genome shotgun (WGS) entry which is preliminary data.</text>
</comment>
<dbReference type="PANTHER" id="PTHR33365:SF13">
    <property type="entry name" value="TAT PATHWAY SIGNAL SEQUENCE"/>
    <property type="match status" value="1"/>
</dbReference>
<accession>A0A8H8RF40</accession>
<gene>
    <name evidence="4" type="primary">ustYa_1</name>
    <name evidence="4" type="ORF">LSUB1_G008138</name>
</gene>
<keyword evidence="3" id="KW-0472">Membrane</keyword>
<sequence>MYTPLEDRSEQGSQSFKDYEQLLSKESQDPNSSFRPSSARSRNQILVQVFLTLLLSTFTFALGSWLGRYMYKSCNPNGRDYLEHVQQYSPILKDVDTSMRYVTFNGSFMKENVFRQDAGPEVDSAWESIGVNYRSLAIPVSEAAATGLKPDQVQINPKYGGGFPANVEGLHHLHCLNLLRQTLYFNYGYYKSKGEGAFTNDDRILQFHVTHCMDVIRQQLMCMPDTGVLGQVWWDPKDPKAFVDFNTRHKCKNFDAIRQWAQDRQMPKHVADDFLQPPKEGDTIYVQIP</sequence>
<dbReference type="OrthoDB" id="3687641at2759"/>
<dbReference type="GO" id="GO:0043386">
    <property type="term" value="P:mycotoxin biosynthetic process"/>
    <property type="evidence" value="ECO:0007669"/>
    <property type="project" value="InterPro"/>
</dbReference>
<evidence type="ECO:0000256" key="3">
    <source>
        <dbReference type="SAM" id="Phobius"/>
    </source>
</evidence>
<keyword evidence="3" id="KW-1133">Transmembrane helix</keyword>
<keyword evidence="5" id="KW-1185">Reference proteome</keyword>
<dbReference type="InterPro" id="IPR021765">
    <property type="entry name" value="UstYa-like"/>
</dbReference>
<keyword evidence="3" id="KW-0812">Transmembrane</keyword>
<reference evidence="4 5" key="1">
    <citation type="submission" date="2018-05" db="EMBL/GenBank/DDBJ databases">
        <title>Genome sequencing and assembly of the regulated plant pathogen Lachnellula willkommii and related sister species for the development of diagnostic species identification markers.</title>
        <authorList>
            <person name="Giroux E."/>
            <person name="Bilodeau G."/>
        </authorList>
    </citation>
    <scope>NUCLEOTIDE SEQUENCE [LARGE SCALE GENOMIC DNA]</scope>
    <source>
        <strain evidence="4 5">CBS 197.66</strain>
    </source>
</reference>
<organism evidence="4 5">
    <name type="scientific">Lachnellula subtilissima</name>
    <dbReference type="NCBI Taxonomy" id="602034"/>
    <lineage>
        <taxon>Eukaryota</taxon>
        <taxon>Fungi</taxon>
        <taxon>Dikarya</taxon>
        <taxon>Ascomycota</taxon>
        <taxon>Pezizomycotina</taxon>
        <taxon>Leotiomycetes</taxon>
        <taxon>Helotiales</taxon>
        <taxon>Lachnaceae</taxon>
        <taxon>Lachnellula</taxon>
    </lineage>
</organism>
<name>A0A8H8RF40_9HELO</name>
<evidence type="ECO:0000256" key="2">
    <source>
        <dbReference type="SAM" id="MobiDB-lite"/>
    </source>
</evidence>
<comment type="similarity">
    <text evidence="1">Belongs to the ustYa family.</text>
</comment>
<protein>
    <submittedName>
        <fullName evidence="4">Oxidase</fullName>
    </submittedName>
</protein>
<dbReference type="Proteomes" id="UP000462212">
    <property type="component" value="Unassembled WGS sequence"/>
</dbReference>
<feature type="compositionally biased region" description="Basic and acidic residues" evidence="2">
    <location>
        <begin position="1"/>
        <end position="10"/>
    </location>
</feature>
<evidence type="ECO:0000313" key="4">
    <source>
        <dbReference type="EMBL" id="TVY34181.1"/>
    </source>
</evidence>
<dbReference type="Pfam" id="PF11807">
    <property type="entry name" value="UstYa"/>
    <property type="match status" value="1"/>
</dbReference>
<feature type="transmembrane region" description="Helical" evidence="3">
    <location>
        <begin position="45"/>
        <end position="66"/>
    </location>
</feature>
<dbReference type="EMBL" id="QGMJ01000683">
    <property type="protein sequence ID" value="TVY34181.1"/>
    <property type="molecule type" value="Genomic_DNA"/>
</dbReference>
<feature type="region of interest" description="Disordered" evidence="2">
    <location>
        <begin position="1"/>
        <end position="38"/>
    </location>
</feature>
<dbReference type="AlphaFoldDB" id="A0A8H8RF40"/>
<proteinExistence type="inferred from homology"/>